<evidence type="ECO:0000313" key="8">
    <source>
        <dbReference type="Proteomes" id="UP000809789"/>
    </source>
</evidence>
<feature type="signal peptide" evidence="5">
    <location>
        <begin position="1"/>
        <end position="21"/>
    </location>
</feature>
<feature type="domain" description="NADP-dependent oxidoreductase" evidence="6">
    <location>
        <begin position="40"/>
        <end position="295"/>
    </location>
</feature>
<dbReference type="InterPro" id="IPR036812">
    <property type="entry name" value="NAD(P)_OxRdtase_dom_sf"/>
</dbReference>
<dbReference type="Gene3D" id="3.20.20.100">
    <property type="entry name" value="NADP-dependent oxidoreductase domain"/>
    <property type="match status" value="1"/>
</dbReference>
<accession>A0A8K0L2P4</accession>
<feature type="binding site" evidence="3">
    <location>
        <position position="135"/>
    </location>
    <ligand>
        <name>substrate</name>
    </ligand>
</feature>
<evidence type="ECO:0000256" key="4">
    <source>
        <dbReference type="PIRSR" id="PIRSR000097-3"/>
    </source>
</evidence>
<organism evidence="7 8">
    <name type="scientific">Elsinoe batatas</name>
    <dbReference type="NCBI Taxonomy" id="2601811"/>
    <lineage>
        <taxon>Eukaryota</taxon>
        <taxon>Fungi</taxon>
        <taxon>Dikarya</taxon>
        <taxon>Ascomycota</taxon>
        <taxon>Pezizomycotina</taxon>
        <taxon>Dothideomycetes</taxon>
        <taxon>Dothideomycetidae</taxon>
        <taxon>Myriangiales</taxon>
        <taxon>Elsinoaceae</taxon>
        <taxon>Elsinoe</taxon>
    </lineage>
</organism>
<dbReference type="InterPro" id="IPR023210">
    <property type="entry name" value="NADP_OxRdtase_dom"/>
</dbReference>
<dbReference type="Pfam" id="PF00248">
    <property type="entry name" value="Aldo_ket_red"/>
    <property type="match status" value="1"/>
</dbReference>
<comment type="caution">
    <text evidence="7">The sequence shown here is derived from an EMBL/GenBank/DDBJ whole genome shotgun (WGS) entry which is preliminary data.</text>
</comment>
<dbReference type="InterPro" id="IPR018170">
    <property type="entry name" value="Aldo/ket_reductase_CS"/>
</dbReference>
<gene>
    <name evidence="7" type="ORF">KVT40_004576</name>
</gene>
<dbReference type="SUPFAM" id="SSF51430">
    <property type="entry name" value="NAD(P)-linked oxidoreductase"/>
    <property type="match status" value="1"/>
</dbReference>
<feature type="site" description="Lowers pKa of active site Tyr" evidence="4">
    <location>
        <position position="102"/>
    </location>
</feature>
<reference evidence="7" key="1">
    <citation type="submission" date="2021-07" db="EMBL/GenBank/DDBJ databases">
        <title>Elsinoe batatas strain:CRI-CJ2 Genome sequencing and assembly.</title>
        <authorList>
            <person name="Huang L."/>
        </authorList>
    </citation>
    <scope>NUCLEOTIDE SEQUENCE</scope>
    <source>
        <strain evidence="7">CRI-CJ2</strain>
    </source>
</reference>
<dbReference type="AlphaFoldDB" id="A0A8K0L2P4"/>
<dbReference type="PROSITE" id="PS00062">
    <property type="entry name" value="ALDOKETO_REDUCTASE_2"/>
    <property type="match status" value="1"/>
</dbReference>
<proteinExistence type="predicted"/>
<dbReference type="EMBL" id="JAESVG020000005">
    <property type="protein sequence ID" value="KAG8627093.1"/>
    <property type="molecule type" value="Genomic_DNA"/>
</dbReference>
<evidence type="ECO:0000256" key="3">
    <source>
        <dbReference type="PIRSR" id="PIRSR000097-2"/>
    </source>
</evidence>
<evidence type="ECO:0000256" key="5">
    <source>
        <dbReference type="SAM" id="SignalP"/>
    </source>
</evidence>
<dbReference type="CDD" id="cd19071">
    <property type="entry name" value="AKR_AKR1-5-like"/>
    <property type="match status" value="1"/>
</dbReference>
<name>A0A8K0L2P4_9PEZI</name>
<protein>
    <recommendedName>
        <fullName evidence="6">NADP-dependent oxidoreductase domain-containing protein</fullName>
    </recommendedName>
</protein>
<evidence type="ECO:0000313" key="7">
    <source>
        <dbReference type="EMBL" id="KAG8627093.1"/>
    </source>
</evidence>
<evidence type="ECO:0000256" key="2">
    <source>
        <dbReference type="PIRSR" id="PIRSR000097-1"/>
    </source>
</evidence>
<dbReference type="PROSITE" id="PS00798">
    <property type="entry name" value="ALDOKETO_REDUCTASE_1"/>
    <property type="match status" value="1"/>
</dbReference>
<dbReference type="OrthoDB" id="416253at2759"/>
<dbReference type="Proteomes" id="UP000809789">
    <property type="component" value="Unassembled WGS sequence"/>
</dbReference>
<keyword evidence="8" id="KW-1185">Reference proteome</keyword>
<dbReference type="PIRSF" id="PIRSF000097">
    <property type="entry name" value="AKR"/>
    <property type="match status" value="1"/>
</dbReference>
<dbReference type="PANTHER" id="PTHR11732">
    <property type="entry name" value="ALDO/KETO REDUCTASE"/>
    <property type="match status" value="1"/>
</dbReference>
<keyword evidence="5" id="KW-0732">Signal</keyword>
<dbReference type="GO" id="GO:0016491">
    <property type="term" value="F:oxidoreductase activity"/>
    <property type="evidence" value="ECO:0007669"/>
    <property type="project" value="UniProtKB-KW"/>
</dbReference>
<sequence>MLSFTQLQLLLLAFVPRMVLSSTDQAPLASYPYLRQPPLLGFGTWDLDRENASEAVSHALQTGYRHIDCAAAYRNEKLVGKGIKDGLRKADLWREDIWVTSKLWNDHHDPKLVPLALDQTLKDLGLSYLDLYHMHWPVSSPPSTTNTTISYLPTWLAMKKLLRTRKVRYIGISNFSPAQLDHLLTHSTVPPAVHQMELHPYLQQRDWIAYHSMRGIHVTAYSPLGGTNPTYHNGKGKPDEPVQILSNPVVKTIAEKRGCTPAQVVLQWGIQRRTSVIPKSSHKSRIEENYGHGGVPCELQREDLDLIAGLGREEKRYNNPSESWGVGLYEGLEGV</sequence>
<keyword evidence="1" id="KW-0560">Oxidoreductase</keyword>
<feature type="active site" description="Proton donor" evidence="2">
    <location>
        <position position="73"/>
    </location>
</feature>
<evidence type="ECO:0000256" key="1">
    <source>
        <dbReference type="ARBA" id="ARBA00023002"/>
    </source>
</evidence>
<dbReference type="InterPro" id="IPR020471">
    <property type="entry name" value="AKR"/>
</dbReference>
<dbReference type="PRINTS" id="PR00069">
    <property type="entry name" value="ALDKETRDTASE"/>
</dbReference>
<feature type="chain" id="PRO_5035470947" description="NADP-dependent oxidoreductase domain-containing protein" evidence="5">
    <location>
        <begin position="22"/>
        <end position="335"/>
    </location>
</feature>
<evidence type="ECO:0000259" key="6">
    <source>
        <dbReference type="Pfam" id="PF00248"/>
    </source>
</evidence>